<name>A0AAD8A6I2_DIPPU</name>
<dbReference type="GO" id="GO:0005739">
    <property type="term" value="C:mitochondrion"/>
    <property type="evidence" value="ECO:0007669"/>
    <property type="project" value="UniProtKB-SubCell"/>
</dbReference>
<dbReference type="PANTHER" id="PTHR47037">
    <property type="entry name" value="39S RIBOSOMAL PROTEIN L33, MITOCHONDRIAL"/>
    <property type="match status" value="1"/>
</dbReference>
<protein>
    <recommendedName>
        <fullName evidence="6">Large ribosomal subunit protein bL33m</fullName>
    </recommendedName>
    <alternativeName>
        <fullName evidence="7">39S ribosomal protein L33, mitochondrial</fullName>
    </alternativeName>
</protein>
<organism evidence="8 9">
    <name type="scientific">Diploptera punctata</name>
    <name type="common">Pacific beetle cockroach</name>
    <dbReference type="NCBI Taxonomy" id="6984"/>
    <lineage>
        <taxon>Eukaryota</taxon>
        <taxon>Metazoa</taxon>
        <taxon>Ecdysozoa</taxon>
        <taxon>Arthropoda</taxon>
        <taxon>Hexapoda</taxon>
        <taxon>Insecta</taxon>
        <taxon>Pterygota</taxon>
        <taxon>Neoptera</taxon>
        <taxon>Polyneoptera</taxon>
        <taxon>Dictyoptera</taxon>
        <taxon>Blattodea</taxon>
        <taxon>Blaberoidea</taxon>
        <taxon>Blaberidae</taxon>
        <taxon>Diplopterinae</taxon>
        <taxon>Diploptera</taxon>
    </lineage>
</organism>
<evidence type="ECO:0000256" key="2">
    <source>
        <dbReference type="ARBA" id="ARBA00007596"/>
    </source>
</evidence>
<dbReference type="EMBL" id="JASPKZ010003622">
    <property type="protein sequence ID" value="KAJ9593100.1"/>
    <property type="molecule type" value="Genomic_DNA"/>
</dbReference>
<evidence type="ECO:0000256" key="7">
    <source>
        <dbReference type="ARBA" id="ARBA00035436"/>
    </source>
</evidence>
<gene>
    <name evidence="8" type="ORF">L9F63_027658</name>
</gene>
<accession>A0AAD8A6I2</accession>
<comment type="similarity">
    <text evidence="2">Belongs to the bacterial ribosomal protein bL33 family.</text>
</comment>
<feature type="non-terminal residue" evidence="8">
    <location>
        <position position="60"/>
    </location>
</feature>
<feature type="non-terminal residue" evidence="8">
    <location>
        <position position="1"/>
    </location>
</feature>
<evidence type="ECO:0000256" key="1">
    <source>
        <dbReference type="ARBA" id="ARBA00004173"/>
    </source>
</evidence>
<dbReference type="Gene3D" id="2.20.28.120">
    <property type="entry name" value="Ribosomal protein L33"/>
    <property type="match status" value="1"/>
</dbReference>
<dbReference type="SUPFAM" id="SSF57829">
    <property type="entry name" value="Zn-binding ribosomal proteins"/>
    <property type="match status" value="1"/>
</dbReference>
<keyword evidence="3" id="KW-0689">Ribosomal protein</keyword>
<dbReference type="Proteomes" id="UP001233999">
    <property type="component" value="Unassembled WGS sequence"/>
</dbReference>
<proteinExistence type="inferred from homology"/>
<dbReference type="InterPro" id="IPR011332">
    <property type="entry name" value="Ribosomal_zn-bd"/>
</dbReference>
<dbReference type="InterPro" id="IPR052008">
    <property type="entry name" value="Mitoribosomal_protein_bL33"/>
</dbReference>
<dbReference type="GO" id="GO:1990904">
    <property type="term" value="C:ribonucleoprotein complex"/>
    <property type="evidence" value="ECO:0007669"/>
    <property type="project" value="UniProtKB-KW"/>
</dbReference>
<keyword evidence="4" id="KW-0496">Mitochondrion</keyword>
<dbReference type="GO" id="GO:0006412">
    <property type="term" value="P:translation"/>
    <property type="evidence" value="ECO:0007669"/>
    <property type="project" value="InterPro"/>
</dbReference>
<dbReference type="GO" id="GO:0005840">
    <property type="term" value="C:ribosome"/>
    <property type="evidence" value="ECO:0007669"/>
    <property type="project" value="UniProtKB-KW"/>
</dbReference>
<sequence>KCIMFLTNVLLKKPKSKMVMVLLESLVTGHRAIHIRERVADKVEIIKFDPYLQEESVYRE</sequence>
<evidence type="ECO:0000313" key="8">
    <source>
        <dbReference type="EMBL" id="KAJ9593100.1"/>
    </source>
</evidence>
<evidence type="ECO:0000256" key="6">
    <source>
        <dbReference type="ARBA" id="ARBA00035275"/>
    </source>
</evidence>
<dbReference type="InterPro" id="IPR038584">
    <property type="entry name" value="Ribosomal_bL33_sf"/>
</dbReference>
<dbReference type="PANTHER" id="PTHR47037:SF1">
    <property type="entry name" value="LARGE RIBOSOMAL SUBUNIT PROTEIN BL33M"/>
    <property type="match status" value="1"/>
</dbReference>
<reference evidence="8" key="1">
    <citation type="journal article" date="2023" name="IScience">
        <title>Live-bearing cockroach genome reveals convergent evolutionary mechanisms linked to viviparity in insects and beyond.</title>
        <authorList>
            <person name="Fouks B."/>
            <person name="Harrison M.C."/>
            <person name="Mikhailova A.A."/>
            <person name="Marchal E."/>
            <person name="English S."/>
            <person name="Carruthers M."/>
            <person name="Jennings E.C."/>
            <person name="Chiamaka E.L."/>
            <person name="Frigard R.A."/>
            <person name="Pippel M."/>
            <person name="Attardo G.M."/>
            <person name="Benoit J.B."/>
            <person name="Bornberg-Bauer E."/>
            <person name="Tobe S.S."/>
        </authorList>
    </citation>
    <scope>NUCLEOTIDE SEQUENCE</scope>
    <source>
        <strain evidence="8">Stay&amp;Tobe</strain>
    </source>
</reference>
<evidence type="ECO:0000256" key="5">
    <source>
        <dbReference type="ARBA" id="ARBA00023274"/>
    </source>
</evidence>
<evidence type="ECO:0000313" key="9">
    <source>
        <dbReference type="Proteomes" id="UP001233999"/>
    </source>
</evidence>
<reference evidence="8" key="2">
    <citation type="submission" date="2023-05" db="EMBL/GenBank/DDBJ databases">
        <authorList>
            <person name="Fouks B."/>
        </authorList>
    </citation>
    <scope>NUCLEOTIDE SEQUENCE</scope>
    <source>
        <strain evidence="8">Stay&amp;Tobe</strain>
        <tissue evidence="8">Testes</tissue>
    </source>
</reference>
<comment type="caution">
    <text evidence="8">The sequence shown here is derived from an EMBL/GenBank/DDBJ whole genome shotgun (WGS) entry which is preliminary data.</text>
</comment>
<comment type="subcellular location">
    <subcellularLocation>
        <location evidence="1">Mitochondrion</location>
    </subcellularLocation>
</comment>
<keyword evidence="5" id="KW-0687">Ribonucleoprotein</keyword>
<dbReference type="AlphaFoldDB" id="A0AAD8A6I2"/>
<keyword evidence="9" id="KW-1185">Reference proteome</keyword>
<evidence type="ECO:0000256" key="4">
    <source>
        <dbReference type="ARBA" id="ARBA00023128"/>
    </source>
</evidence>
<evidence type="ECO:0000256" key="3">
    <source>
        <dbReference type="ARBA" id="ARBA00022980"/>
    </source>
</evidence>